<dbReference type="InterPro" id="IPR017733">
    <property type="entry name" value="OmpA-like_dom_proteobacteria"/>
</dbReference>
<dbReference type="RefSeq" id="WP_074677222.1">
    <property type="nucleotide sequence ID" value="NZ_CBCSET010000003.1"/>
</dbReference>
<dbReference type="Proteomes" id="UP000182413">
    <property type="component" value="Unassembled WGS sequence"/>
</dbReference>
<dbReference type="NCBIfam" id="TIGR03349">
    <property type="entry name" value="IV_VI_DotU"/>
    <property type="match status" value="1"/>
</dbReference>
<dbReference type="NCBIfam" id="TIGR03350">
    <property type="entry name" value="type_VI_ompA"/>
    <property type="match status" value="1"/>
</dbReference>
<evidence type="ECO:0000313" key="8">
    <source>
        <dbReference type="Proteomes" id="UP001278050"/>
    </source>
</evidence>
<dbReference type="EMBL" id="JAWXXP010000001">
    <property type="protein sequence ID" value="MDX5993171.1"/>
    <property type="molecule type" value="Genomic_DNA"/>
</dbReference>
<dbReference type="Gene3D" id="1.25.40.590">
    <property type="entry name" value="Type IV / VI secretion system, DotU"/>
    <property type="match status" value="1"/>
</dbReference>
<feature type="compositionally biased region" description="Low complexity" evidence="2">
    <location>
        <begin position="39"/>
        <end position="56"/>
    </location>
</feature>
<dbReference type="EMBL" id="FNAE01000002">
    <property type="protein sequence ID" value="SDE25510.1"/>
    <property type="molecule type" value="Genomic_DNA"/>
</dbReference>
<feature type="transmembrane region" description="Helical" evidence="3">
    <location>
        <begin position="241"/>
        <end position="261"/>
    </location>
</feature>
<dbReference type="GO" id="GO:0016020">
    <property type="term" value="C:membrane"/>
    <property type="evidence" value="ECO:0007669"/>
    <property type="project" value="UniProtKB-UniRule"/>
</dbReference>
<sequence length="443" mass="48590">MTDQDDWLNKPPAAQPQNNDRTQFMPRPGGRGPQPPVEAPAAPLQMPAAPLPAGQARGMNPLEQAAGPLLSMLTRLRSTLAHPAPASLRAQLLGYLRQFEQRAEAAGVPRNDVLLARYALCTALDEAVLSTPWGSTSEWGKQSLLITVHNEAWGGEKVFQLLEHCLQSPRERLDLLELLYLCTSLGFEGRYRVMHDGRSQLEALRERTAATLRSVRGEREHELSPHWRGVSVAPDRLSRLLPPWVGLAVALALLLVLLLVLRMKLAADAEPVFRQIHALGEVPVQSIEPAVVKPRVIERPRLATFLADDIRANRVAVEDGVDRSVVTIRGDELFSSGSASIRDDFQPLLLRIAEAVAKVKGQVRITGHSDNQPIATLRFPSNWALSRARAEEVLQILAARTGQAQRFSAEGLSDTEPLASNATAEGRAKNRRVEITVLAEGVE</sequence>
<keyword evidence="1 3" id="KW-0472">Membrane</keyword>
<dbReference type="Pfam" id="PF00691">
    <property type="entry name" value="OmpA"/>
    <property type="match status" value="1"/>
</dbReference>
<dbReference type="InterPro" id="IPR006665">
    <property type="entry name" value="OmpA-like"/>
</dbReference>
<gene>
    <name evidence="6" type="ORF">SAMN05216575_102219</name>
    <name evidence="5" type="ORF">SIM71_13960</name>
</gene>
<dbReference type="InterPro" id="IPR038522">
    <property type="entry name" value="T4/T6SS_DotU_sf"/>
</dbReference>
<reference evidence="5 8" key="2">
    <citation type="submission" date="2023-11" db="EMBL/GenBank/DDBJ databases">
        <title>MicrobeMod: A computational toolkit for identifying prokaryotic methylation and restriction-modification with nanopore sequencing.</title>
        <authorList>
            <person name="Crits-Christoph A."/>
            <person name="Kang S.C."/>
            <person name="Lee H."/>
            <person name="Ostrov N."/>
        </authorList>
    </citation>
    <scope>NUCLEOTIDE SEQUENCE [LARGE SCALE GENOMIC DNA]</scope>
    <source>
        <strain evidence="5 8">ATCC BAA-571</strain>
    </source>
</reference>
<evidence type="ECO:0000256" key="3">
    <source>
        <dbReference type="SAM" id="Phobius"/>
    </source>
</evidence>
<dbReference type="PROSITE" id="PS51123">
    <property type="entry name" value="OMPA_2"/>
    <property type="match status" value="1"/>
</dbReference>
<reference evidence="6 7" key="1">
    <citation type="submission" date="2016-10" db="EMBL/GenBank/DDBJ databases">
        <authorList>
            <person name="de Groot N.N."/>
        </authorList>
    </citation>
    <scope>NUCLEOTIDE SEQUENCE [LARGE SCALE GENOMIC DNA]</scope>
    <source>
        <strain evidence="6 7">JCM 10630</strain>
    </source>
</reference>
<dbReference type="CDD" id="cd07185">
    <property type="entry name" value="OmpA_C-like"/>
    <property type="match status" value="1"/>
</dbReference>
<evidence type="ECO:0000313" key="7">
    <source>
        <dbReference type="Proteomes" id="UP000182413"/>
    </source>
</evidence>
<accession>A0A1G7BFJ6</accession>
<protein>
    <submittedName>
        <fullName evidence="5">DotU family type VI secretion system protein</fullName>
    </submittedName>
    <submittedName>
        <fullName evidence="6">Type VI secretion system protein ImpK</fullName>
    </submittedName>
</protein>
<name>A0A1G7BFJ6_9GAMM</name>
<keyword evidence="3" id="KW-1133">Transmembrane helix</keyword>
<dbReference type="NCBIfam" id="NF005444">
    <property type="entry name" value="PRK07033.1"/>
    <property type="match status" value="1"/>
</dbReference>
<evidence type="ECO:0000256" key="1">
    <source>
        <dbReference type="PROSITE-ProRule" id="PRU00473"/>
    </source>
</evidence>
<keyword evidence="3" id="KW-0812">Transmembrane</keyword>
<feature type="region of interest" description="Disordered" evidence="2">
    <location>
        <begin position="1"/>
        <end position="59"/>
    </location>
</feature>
<dbReference type="Gene3D" id="3.30.1330.60">
    <property type="entry name" value="OmpA-like domain"/>
    <property type="match status" value="1"/>
</dbReference>
<dbReference type="InterPro" id="IPR036737">
    <property type="entry name" value="OmpA-like_sf"/>
</dbReference>
<proteinExistence type="predicted"/>
<dbReference type="AlphaFoldDB" id="A0A1G7BFJ6"/>
<evidence type="ECO:0000259" key="4">
    <source>
        <dbReference type="PROSITE" id="PS51123"/>
    </source>
</evidence>
<evidence type="ECO:0000313" key="6">
    <source>
        <dbReference type="EMBL" id="SDE25510.1"/>
    </source>
</evidence>
<keyword evidence="8" id="KW-1185">Reference proteome</keyword>
<dbReference type="OrthoDB" id="345640at2"/>
<dbReference type="PANTHER" id="PTHR38033:SF1">
    <property type="entry name" value="DOTU FAMILY TYPE IV_VI SECRETION SYSTEM PROTEIN"/>
    <property type="match status" value="1"/>
</dbReference>
<evidence type="ECO:0000313" key="5">
    <source>
        <dbReference type="EMBL" id="MDX5993171.1"/>
    </source>
</evidence>
<dbReference type="Proteomes" id="UP001278050">
    <property type="component" value="Unassembled WGS sequence"/>
</dbReference>
<dbReference type="NCBIfam" id="NF038228">
    <property type="entry name" value="IcmH_DotU_IVB"/>
    <property type="match status" value="1"/>
</dbReference>
<dbReference type="SUPFAM" id="SSF103088">
    <property type="entry name" value="OmpA-like"/>
    <property type="match status" value="1"/>
</dbReference>
<evidence type="ECO:0000256" key="2">
    <source>
        <dbReference type="SAM" id="MobiDB-lite"/>
    </source>
</evidence>
<dbReference type="InterPro" id="IPR017732">
    <property type="entry name" value="T4/T6SS_DotU"/>
</dbReference>
<feature type="domain" description="OmpA-like" evidence="4">
    <location>
        <begin position="321"/>
        <end position="441"/>
    </location>
</feature>
<organism evidence="6 7">
    <name type="scientific">Ectopseudomonas alcaliphila</name>
    <dbReference type="NCBI Taxonomy" id="101564"/>
    <lineage>
        <taxon>Bacteria</taxon>
        <taxon>Pseudomonadati</taxon>
        <taxon>Pseudomonadota</taxon>
        <taxon>Gammaproteobacteria</taxon>
        <taxon>Pseudomonadales</taxon>
        <taxon>Pseudomonadaceae</taxon>
        <taxon>Ectopseudomonas</taxon>
    </lineage>
</organism>
<dbReference type="Pfam" id="PF09850">
    <property type="entry name" value="DotU"/>
    <property type="match status" value="1"/>
</dbReference>
<dbReference type="PANTHER" id="PTHR38033">
    <property type="entry name" value="MEMBRANE PROTEIN-RELATED"/>
    <property type="match status" value="1"/>
</dbReference>